<keyword evidence="6 11" id="KW-0547">Nucleotide-binding</keyword>
<keyword evidence="9 11" id="KW-0057">Aromatic amino acid biosynthesis</keyword>
<dbReference type="AlphaFoldDB" id="A0A1B9AZ53"/>
<dbReference type="InterPro" id="IPR023000">
    <property type="entry name" value="Shikimate_kinase_CS"/>
</dbReference>
<comment type="subunit">
    <text evidence="11">Monomer.</text>
</comment>
<dbReference type="Proteomes" id="UP000092578">
    <property type="component" value="Unassembled WGS sequence"/>
</dbReference>
<dbReference type="PRINTS" id="PR01100">
    <property type="entry name" value="SHIKIMTKNASE"/>
</dbReference>
<accession>A0A1B9AZ53</accession>
<dbReference type="GO" id="GO:0009073">
    <property type="term" value="P:aromatic amino acid family biosynthetic process"/>
    <property type="evidence" value="ECO:0007669"/>
    <property type="project" value="UniProtKB-KW"/>
</dbReference>
<comment type="caution">
    <text evidence="12">The sequence shown here is derived from an EMBL/GenBank/DDBJ whole genome shotgun (WGS) entry which is preliminary data.</text>
</comment>
<evidence type="ECO:0000256" key="2">
    <source>
        <dbReference type="ARBA" id="ARBA00006997"/>
    </source>
</evidence>
<evidence type="ECO:0000256" key="10">
    <source>
        <dbReference type="ARBA" id="ARBA00048567"/>
    </source>
</evidence>
<evidence type="ECO:0000313" key="13">
    <source>
        <dbReference type="Proteomes" id="UP000092578"/>
    </source>
</evidence>
<dbReference type="InterPro" id="IPR031322">
    <property type="entry name" value="Shikimate/glucono_kinase"/>
</dbReference>
<dbReference type="UniPathway" id="UPA00053">
    <property type="reaction ID" value="UER00088"/>
</dbReference>
<keyword evidence="13" id="KW-1185">Reference proteome</keyword>
<feature type="binding site" evidence="11">
    <location>
        <position position="24"/>
    </location>
    <ligand>
        <name>substrate</name>
    </ligand>
</feature>
<keyword evidence="7 11" id="KW-0418">Kinase</keyword>
<gene>
    <name evidence="11" type="primary">aroK</name>
    <name evidence="12" type="ORF">A8F95_05880</name>
</gene>
<evidence type="ECO:0000256" key="9">
    <source>
        <dbReference type="ARBA" id="ARBA00023141"/>
    </source>
</evidence>
<evidence type="ECO:0000256" key="7">
    <source>
        <dbReference type="ARBA" id="ARBA00022777"/>
    </source>
</evidence>
<dbReference type="CDD" id="cd00464">
    <property type="entry name" value="SK"/>
    <property type="match status" value="1"/>
</dbReference>
<comment type="caution">
    <text evidence="11">Lacks conserved residue(s) required for the propagation of feature annotation.</text>
</comment>
<dbReference type="HAMAP" id="MF_00109">
    <property type="entry name" value="Shikimate_kinase"/>
    <property type="match status" value="1"/>
</dbReference>
<comment type="function">
    <text evidence="11">Catalyzes the specific phosphorylation of the 3-hydroxyl group of shikimic acid using ATP as a cosubstrate.</text>
</comment>
<evidence type="ECO:0000256" key="5">
    <source>
        <dbReference type="ARBA" id="ARBA00022679"/>
    </source>
</evidence>
<keyword evidence="8 11" id="KW-0067">ATP-binding</keyword>
<dbReference type="GO" id="GO:0008652">
    <property type="term" value="P:amino acid biosynthetic process"/>
    <property type="evidence" value="ECO:0007669"/>
    <property type="project" value="UniProtKB-KW"/>
</dbReference>
<comment type="subcellular location">
    <subcellularLocation>
        <location evidence="11">Cytoplasm</location>
    </subcellularLocation>
</comment>
<evidence type="ECO:0000256" key="8">
    <source>
        <dbReference type="ARBA" id="ARBA00022840"/>
    </source>
</evidence>
<dbReference type="PROSITE" id="PS01128">
    <property type="entry name" value="SHIKIMATE_KINASE"/>
    <property type="match status" value="1"/>
</dbReference>
<dbReference type="GO" id="GO:0005829">
    <property type="term" value="C:cytosol"/>
    <property type="evidence" value="ECO:0007669"/>
    <property type="project" value="TreeGrafter"/>
</dbReference>
<name>A0A1B9AZ53_9BACI</name>
<dbReference type="PANTHER" id="PTHR21087">
    <property type="entry name" value="SHIKIMATE KINASE"/>
    <property type="match status" value="1"/>
</dbReference>
<comment type="catalytic activity">
    <reaction evidence="10 11">
        <text>shikimate + ATP = 3-phosphoshikimate + ADP + H(+)</text>
        <dbReference type="Rhea" id="RHEA:13121"/>
        <dbReference type="ChEBI" id="CHEBI:15378"/>
        <dbReference type="ChEBI" id="CHEBI:30616"/>
        <dbReference type="ChEBI" id="CHEBI:36208"/>
        <dbReference type="ChEBI" id="CHEBI:145989"/>
        <dbReference type="ChEBI" id="CHEBI:456216"/>
        <dbReference type="EC" id="2.7.1.71"/>
    </reaction>
</comment>
<keyword evidence="11" id="KW-0460">Magnesium</keyword>
<protein>
    <recommendedName>
        <fullName evidence="3 11">Shikimate kinase</fullName>
        <shortName evidence="11">SK</shortName>
        <ecNumber evidence="3 11">2.7.1.71</ecNumber>
    </recommendedName>
</protein>
<evidence type="ECO:0000313" key="12">
    <source>
        <dbReference type="EMBL" id="OCA89162.1"/>
    </source>
</evidence>
<sequence>MGVGKTTIGSLVAQKLDRAFIDIDEEIEKQYNMSINEIFAAHGEKAFREIEKQTIRSFCEQPLKVISLGGGAFMQPEVREICLANCFVIYLEMSWEEWKERLDLLIDTRPVLRGKDLKEIEELFYKRQEAYAINHSTLTVGSKSAEEAADDIIESVKLSEDLR</sequence>
<reference evidence="13" key="1">
    <citation type="submission" date="2016-05" db="EMBL/GenBank/DDBJ databases">
        <authorList>
            <person name="Liu B."/>
            <person name="Wang J."/>
            <person name="Zhu Y."/>
            <person name="Liu G."/>
            <person name="Chen Q."/>
            <person name="Chen Z."/>
            <person name="Lan J."/>
            <person name="Che J."/>
            <person name="Ge C."/>
            <person name="Shi H."/>
            <person name="Pan Z."/>
            <person name="Liu X."/>
        </authorList>
    </citation>
    <scope>NUCLEOTIDE SEQUENCE [LARGE SCALE GENOMIC DNA]</scope>
    <source>
        <strain evidence="13">FJAT-27215</strain>
    </source>
</reference>
<dbReference type="InterPro" id="IPR000623">
    <property type="entry name" value="Shikimate_kinase/TSH1"/>
</dbReference>
<evidence type="ECO:0000256" key="3">
    <source>
        <dbReference type="ARBA" id="ARBA00012154"/>
    </source>
</evidence>
<proteinExistence type="inferred from homology"/>
<dbReference type="Pfam" id="PF01202">
    <property type="entry name" value="SKI"/>
    <property type="match status" value="1"/>
</dbReference>
<dbReference type="GO" id="GO:0009423">
    <property type="term" value="P:chorismate biosynthetic process"/>
    <property type="evidence" value="ECO:0007669"/>
    <property type="project" value="UniProtKB-UniRule"/>
</dbReference>
<evidence type="ECO:0000256" key="11">
    <source>
        <dbReference type="HAMAP-Rule" id="MF_00109"/>
    </source>
</evidence>
<comment type="cofactor">
    <cofactor evidence="11">
        <name>Mg(2+)</name>
        <dbReference type="ChEBI" id="CHEBI:18420"/>
    </cofactor>
    <text evidence="11">Binds 1 Mg(2+) ion per subunit.</text>
</comment>
<dbReference type="Gene3D" id="3.40.50.300">
    <property type="entry name" value="P-loop containing nucleotide triphosphate hydrolases"/>
    <property type="match status" value="1"/>
</dbReference>
<dbReference type="EC" id="2.7.1.71" evidence="3 11"/>
<keyword evidence="11" id="KW-0963">Cytoplasm</keyword>
<organism evidence="12 13">
    <name type="scientific">Pseudobacillus wudalianchiensis</name>
    <dbReference type="NCBI Taxonomy" id="1743143"/>
    <lineage>
        <taxon>Bacteria</taxon>
        <taxon>Bacillati</taxon>
        <taxon>Bacillota</taxon>
        <taxon>Bacilli</taxon>
        <taxon>Bacillales</taxon>
        <taxon>Bacillaceae</taxon>
        <taxon>Pseudobacillus</taxon>
    </lineage>
</organism>
<comment type="similarity">
    <text evidence="2 11">Belongs to the shikimate kinase family.</text>
</comment>
<feature type="binding site" evidence="11">
    <location>
        <position position="6"/>
    </location>
    <ligand>
        <name>Mg(2+)</name>
        <dbReference type="ChEBI" id="CHEBI:18420"/>
    </ligand>
</feature>
<feature type="binding site" evidence="11">
    <location>
        <position position="127"/>
    </location>
    <ligand>
        <name>substrate</name>
    </ligand>
</feature>
<feature type="binding site" evidence="11">
    <location>
        <begin position="2"/>
        <end position="7"/>
    </location>
    <ligand>
        <name>ATP</name>
        <dbReference type="ChEBI" id="CHEBI:30616"/>
    </ligand>
</feature>
<feature type="binding site" evidence="11">
    <location>
        <position position="109"/>
    </location>
    <ligand>
        <name>ATP</name>
        <dbReference type="ChEBI" id="CHEBI:30616"/>
    </ligand>
</feature>
<dbReference type="InterPro" id="IPR027417">
    <property type="entry name" value="P-loop_NTPase"/>
</dbReference>
<dbReference type="EMBL" id="MAYT01000012">
    <property type="protein sequence ID" value="OCA89162.1"/>
    <property type="molecule type" value="Genomic_DNA"/>
</dbReference>
<dbReference type="GO" id="GO:0000287">
    <property type="term" value="F:magnesium ion binding"/>
    <property type="evidence" value="ECO:0007669"/>
    <property type="project" value="UniProtKB-UniRule"/>
</dbReference>
<comment type="pathway">
    <text evidence="1 11">Metabolic intermediate biosynthesis; chorismate biosynthesis; chorismate from D-erythrose 4-phosphate and phosphoenolpyruvate: step 5/7.</text>
</comment>
<dbReference type="GO" id="GO:0004765">
    <property type="term" value="F:shikimate kinase activity"/>
    <property type="evidence" value="ECO:0007669"/>
    <property type="project" value="UniProtKB-UniRule"/>
</dbReference>
<keyword evidence="11" id="KW-0479">Metal-binding</keyword>
<dbReference type="PANTHER" id="PTHR21087:SF16">
    <property type="entry name" value="SHIKIMATE KINASE 1, CHLOROPLASTIC"/>
    <property type="match status" value="1"/>
</dbReference>
<evidence type="ECO:0000256" key="6">
    <source>
        <dbReference type="ARBA" id="ARBA00022741"/>
    </source>
</evidence>
<dbReference type="GO" id="GO:0005524">
    <property type="term" value="F:ATP binding"/>
    <property type="evidence" value="ECO:0007669"/>
    <property type="project" value="UniProtKB-UniRule"/>
</dbReference>
<dbReference type="SUPFAM" id="SSF52540">
    <property type="entry name" value="P-loop containing nucleoside triphosphate hydrolases"/>
    <property type="match status" value="1"/>
</dbReference>
<keyword evidence="5 11" id="KW-0808">Transferase</keyword>
<keyword evidence="4 11" id="KW-0028">Amino-acid biosynthesis</keyword>
<feature type="binding site" evidence="11">
    <location>
        <position position="48"/>
    </location>
    <ligand>
        <name>substrate</name>
    </ligand>
</feature>
<evidence type="ECO:0000256" key="1">
    <source>
        <dbReference type="ARBA" id="ARBA00004842"/>
    </source>
</evidence>
<feature type="binding site" evidence="11">
    <location>
        <position position="70"/>
    </location>
    <ligand>
        <name>substrate</name>
    </ligand>
</feature>
<evidence type="ECO:0000256" key="4">
    <source>
        <dbReference type="ARBA" id="ARBA00022605"/>
    </source>
</evidence>